<dbReference type="InterPro" id="IPR021901">
    <property type="entry name" value="CAS_C"/>
</dbReference>
<keyword evidence="4 9" id="KW-0728">SH3 domain</keyword>
<evidence type="ECO:0000256" key="9">
    <source>
        <dbReference type="PROSITE-ProRule" id="PRU00192"/>
    </source>
</evidence>
<comment type="similarity">
    <text evidence="3">Belongs to the CAS family.</text>
</comment>
<feature type="region of interest" description="Disordered" evidence="10">
    <location>
        <begin position="144"/>
        <end position="219"/>
    </location>
</feature>
<dbReference type="GO" id="GO:0005925">
    <property type="term" value="C:focal adhesion"/>
    <property type="evidence" value="ECO:0007669"/>
    <property type="project" value="UniProtKB-SubCell"/>
</dbReference>
<evidence type="ECO:0000256" key="10">
    <source>
        <dbReference type="SAM" id="MobiDB-lite"/>
    </source>
</evidence>
<dbReference type="Gene3D" id="2.30.30.40">
    <property type="entry name" value="SH3 Domains"/>
    <property type="match status" value="1"/>
</dbReference>
<keyword evidence="6" id="KW-0597">Phosphoprotein</keyword>
<dbReference type="GO" id="GO:0007169">
    <property type="term" value="P:cell surface receptor protein tyrosine kinase signaling pathway"/>
    <property type="evidence" value="ECO:0007669"/>
    <property type="project" value="TreeGrafter"/>
</dbReference>
<dbReference type="InterPro" id="IPR038319">
    <property type="entry name" value="Serine_rich_sf"/>
</dbReference>
<dbReference type="PROSITE" id="PS50002">
    <property type="entry name" value="SH3"/>
    <property type="match status" value="1"/>
</dbReference>
<gene>
    <name evidence="12" type="ORF">RUM43_013423</name>
</gene>
<protein>
    <recommendedName>
        <fullName evidence="11">SH3 domain-containing protein</fullName>
    </recommendedName>
</protein>
<dbReference type="CDD" id="cd11844">
    <property type="entry name" value="SH3_CAS"/>
    <property type="match status" value="1"/>
</dbReference>
<dbReference type="Pfam" id="PF12026">
    <property type="entry name" value="CAS_C"/>
    <property type="match status" value="1"/>
</dbReference>
<evidence type="ECO:0000313" key="13">
    <source>
        <dbReference type="Proteomes" id="UP001372834"/>
    </source>
</evidence>
<feature type="compositionally biased region" description="Acidic residues" evidence="10">
    <location>
        <begin position="439"/>
        <end position="449"/>
    </location>
</feature>
<dbReference type="GO" id="GO:0005886">
    <property type="term" value="C:plasma membrane"/>
    <property type="evidence" value="ECO:0007669"/>
    <property type="project" value="TreeGrafter"/>
</dbReference>
<feature type="compositionally biased region" description="Basic and acidic residues" evidence="10">
    <location>
        <begin position="416"/>
        <end position="429"/>
    </location>
</feature>
<dbReference type="FunFam" id="1.20.120.830:FF:000001">
    <property type="entry name" value="BCAR1 scaffold protein, Cas family member"/>
    <property type="match status" value="1"/>
</dbReference>
<dbReference type="Gene3D" id="1.20.120.830">
    <property type="entry name" value="Serine-rich domain"/>
    <property type="match status" value="1"/>
</dbReference>
<sequence>MNNQFLTNCVAKALYDNIAESPDELAFRKGDLLTVLEQNTGGIEGWWLCSLRGRQGICPGNRLRLLPGFYDIGTHDLPVHNLSKRRSWHVQPNIVLTPQKFGDIYLYNLPPGSQSQRYDIPTPHQDLMTPTQAYDIPRAISREGSESVLSNSKTPLQVAPQPDFDRGGENMSYDIPRPLATTAYPLTPSSSASSLTAPESVSLPSSNRSSLLSGPDYDVPKSRLSTSQLYDVPAPNPKPKELPLELTSALESLNRLQHEASGAVQRLLGLFSPCWRSPENLRNGILDIKLAAERLRTSLHELSEFYAGSLGNAYKAADKNLISKLKPLAKALRDSDKIVQDACNDLDSRKWSLEDLSRTTDQDFTLDSLDRLIACAKSLTEDIRRAASSLQGNASLLFKRDSTLVIPDDYDYVNLHSKDPTGNNDRDVNPTDFNKSSDGDDNGGSETESDDSRLIRFYAALTVTHTAQLTKAIDSFLQTVEHNQPPKIFLAHGKFVVLSAHRLVYFGDAVARNVTQTHIKQRVQERADGLSEALDQTVQRTKRAAQHFPNVAAVQDMVDAIVDVSHFARDLKMTLVLAM</sequence>
<evidence type="ECO:0000256" key="4">
    <source>
        <dbReference type="ARBA" id="ARBA00022443"/>
    </source>
</evidence>
<dbReference type="PANTHER" id="PTHR10654">
    <property type="entry name" value="CAS SCAFFOLDING PROTEIN"/>
    <property type="match status" value="1"/>
</dbReference>
<dbReference type="PANTHER" id="PTHR10654:SF18">
    <property type="entry name" value="IP17195P"/>
    <property type="match status" value="1"/>
</dbReference>
<evidence type="ECO:0000256" key="6">
    <source>
        <dbReference type="ARBA" id="ARBA00022553"/>
    </source>
</evidence>
<dbReference type="AlphaFoldDB" id="A0AAN8RYB7"/>
<dbReference type="GO" id="GO:0005737">
    <property type="term" value="C:cytoplasm"/>
    <property type="evidence" value="ECO:0007669"/>
    <property type="project" value="UniProtKB-SubCell"/>
</dbReference>
<reference evidence="12 13" key="1">
    <citation type="submission" date="2023-10" db="EMBL/GenBank/DDBJ databases">
        <title>Genomes of two closely related lineages of the louse Polyplax serrata with different host specificities.</title>
        <authorList>
            <person name="Martinu J."/>
            <person name="Tarabai H."/>
            <person name="Stefka J."/>
            <person name="Hypsa V."/>
        </authorList>
    </citation>
    <scope>NUCLEOTIDE SEQUENCE [LARGE SCALE GENOMIC DNA]</scope>
    <source>
        <strain evidence="12">HR10_N</strain>
    </source>
</reference>
<dbReference type="GO" id="GO:0007155">
    <property type="term" value="P:cell adhesion"/>
    <property type="evidence" value="ECO:0007669"/>
    <property type="project" value="UniProtKB-KW"/>
</dbReference>
<dbReference type="InterPro" id="IPR001452">
    <property type="entry name" value="SH3_domain"/>
</dbReference>
<dbReference type="InterPro" id="IPR037362">
    <property type="entry name" value="CAS_fam"/>
</dbReference>
<organism evidence="12 13">
    <name type="scientific">Polyplax serrata</name>
    <name type="common">Common mouse louse</name>
    <dbReference type="NCBI Taxonomy" id="468196"/>
    <lineage>
        <taxon>Eukaryota</taxon>
        <taxon>Metazoa</taxon>
        <taxon>Ecdysozoa</taxon>
        <taxon>Arthropoda</taxon>
        <taxon>Hexapoda</taxon>
        <taxon>Insecta</taxon>
        <taxon>Pterygota</taxon>
        <taxon>Neoptera</taxon>
        <taxon>Paraneoptera</taxon>
        <taxon>Psocodea</taxon>
        <taxon>Troctomorpha</taxon>
        <taxon>Phthiraptera</taxon>
        <taxon>Anoplura</taxon>
        <taxon>Polyplacidae</taxon>
        <taxon>Polyplax</taxon>
    </lineage>
</organism>
<evidence type="ECO:0000256" key="8">
    <source>
        <dbReference type="ARBA" id="ARBA00022949"/>
    </source>
</evidence>
<dbReference type="Pfam" id="PF08824">
    <property type="entry name" value="Serine_rich"/>
    <property type="match status" value="1"/>
</dbReference>
<dbReference type="GO" id="GO:0016477">
    <property type="term" value="P:cell migration"/>
    <property type="evidence" value="ECO:0007669"/>
    <property type="project" value="TreeGrafter"/>
</dbReference>
<keyword evidence="7" id="KW-0130">Cell adhesion</keyword>
<feature type="compositionally biased region" description="Low complexity" evidence="10">
    <location>
        <begin position="180"/>
        <end position="213"/>
    </location>
</feature>
<accession>A0AAN8RYB7</accession>
<evidence type="ECO:0000259" key="11">
    <source>
        <dbReference type="PROSITE" id="PS50002"/>
    </source>
</evidence>
<comment type="subcellular location">
    <subcellularLocation>
        <location evidence="1">Cell junction</location>
        <location evidence="1">Focal adhesion</location>
    </subcellularLocation>
    <subcellularLocation>
        <location evidence="2">Cytoplasm</location>
    </subcellularLocation>
</comment>
<evidence type="ECO:0000313" key="12">
    <source>
        <dbReference type="EMBL" id="KAK6632655.1"/>
    </source>
</evidence>
<evidence type="ECO:0000256" key="5">
    <source>
        <dbReference type="ARBA" id="ARBA00022490"/>
    </source>
</evidence>
<dbReference type="SMART" id="SM00326">
    <property type="entry name" value="SH3"/>
    <property type="match status" value="1"/>
</dbReference>
<dbReference type="CDD" id="cd11564">
    <property type="entry name" value="FAT-like_CAS_C"/>
    <property type="match status" value="1"/>
</dbReference>
<dbReference type="InterPro" id="IPR014928">
    <property type="entry name" value="Serine_rich_dom"/>
</dbReference>
<dbReference type="CDD" id="cd11549">
    <property type="entry name" value="Serine_rich_CAS"/>
    <property type="match status" value="1"/>
</dbReference>
<dbReference type="EMBL" id="JAWJWE010000007">
    <property type="protein sequence ID" value="KAK6632655.1"/>
    <property type="molecule type" value="Genomic_DNA"/>
</dbReference>
<keyword evidence="8" id="KW-0965">Cell junction</keyword>
<evidence type="ECO:0000256" key="7">
    <source>
        <dbReference type="ARBA" id="ARBA00022889"/>
    </source>
</evidence>
<evidence type="ECO:0000256" key="2">
    <source>
        <dbReference type="ARBA" id="ARBA00004496"/>
    </source>
</evidence>
<feature type="region of interest" description="Disordered" evidence="10">
    <location>
        <begin position="416"/>
        <end position="449"/>
    </location>
</feature>
<evidence type="ECO:0000256" key="1">
    <source>
        <dbReference type="ARBA" id="ARBA00004246"/>
    </source>
</evidence>
<comment type="caution">
    <text evidence="12">The sequence shown here is derived from an EMBL/GenBank/DDBJ whole genome shotgun (WGS) entry which is preliminary data.</text>
</comment>
<name>A0AAN8RYB7_POLSC</name>
<dbReference type="Pfam" id="PF00018">
    <property type="entry name" value="SH3_1"/>
    <property type="match status" value="1"/>
</dbReference>
<dbReference type="FunFam" id="2.30.30.40:FF:000009">
    <property type="entry name" value="Breast cancer anti-estrogen resistance 1"/>
    <property type="match status" value="1"/>
</dbReference>
<dbReference type="InterPro" id="IPR036028">
    <property type="entry name" value="SH3-like_dom_sf"/>
</dbReference>
<dbReference type="Proteomes" id="UP001372834">
    <property type="component" value="Unassembled WGS sequence"/>
</dbReference>
<dbReference type="Gene3D" id="1.20.120.230">
    <property type="entry name" value="Alpha-catenin/vinculin-like"/>
    <property type="match status" value="1"/>
</dbReference>
<dbReference type="SUPFAM" id="SSF50044">
    <property type="entry name" value="SH3-domain"/>
    <property type="match status" value="1"/>
</dbReference>
<proteinExistence type="inferred from homology"/>
<feature type="domain" description="SH3" evidence="11">
    <location>
        <begin position="6"/>
        <end position="68"/>
    </location>
</feature>
<keyword evidence="5" id="KW-0963">Cytoplasm</keyword>
<evidence type="ECO:0000256" key="3">
    <source>
        <dbReference type="ARBA" id="ARBA00007848"/>
    </source>
</evidence>